<organism evidence="1 2">
    <name type="scientific">Schistosoma margrebowiei</name>
    <dbReference type="NCBI Taxonomy" id="48269"/>
    <lineage>
        <taxon>Eukaryota</taxon>
        <taxon>Metazoa</taxon>
        <taxon>Spiralia</taxon>
        <taxon>Lophotrochozoa</taxon>
        <taxon>Platyhelminthes</taxon>
        <taxon>Trematoda</taxon>
        <taxon>Digenea</taxon>
        <taxon>Strigeidida</taxon>
        <taxon>Schistosomatoidea</taxon>
        <taxon>Schistosomatidae</taxon>
        <taxon>Schistosoma</taxon>
    </lineage>
</organism>
<dbReference type="AlphaFoldDB" id="A0A183MF56"/>
<evidence type="ECO:0000313" key="1">
    <source>
        <dbReference type="EMBL" id="VDP16415.1"/>
    </source>
</evidence>
<dbReference type="EMBL" id="UZAI01016810">
    <property type="protein sequence ID" value="VDP16415.1"/>
    <property type="molecule type" value="Genomic_DNA"/>
</dbReference>
<reference evidence="1 2" key="1">
    <citation type="submission" date="2018-11" db="EMBL/GenBank/DDBJ databases">
        <authorList>
            <consortium name="Pathogen Informatics"/>
        </authorList>
    </citation>
    <scope>NUCLEOTIDE SEQUENCE [LARGE SCALE GENOMIC DNA]</scope>
    <source>
        <strain evidence="1 2">Zambia</strain>
    </source>
</reference>
<keyword evidence="2" id="KW-1185">Reference proteome</keyword>
<accession>A0A183MF56</accession>
<evidence type="ECO:0000313" key="2">
    <source>
        <dbReference type="Proteomes" id="UP000277204"/>
    </source>
</evidence>
<dbReference type="Proteomes" id="UP000277204">
    <property type="component" value="Unassembled WGS sequence"/>
</dbReference>
<sequence length="85" mass="9971">MKTSTSEGKHGMQWAARNQLDDLDFADDERTNQLPVEEEIRRRWKWIGYTLRKSPNCITSQAVTCNPECKRKRGKPNGIKYENDE</sequence>
<gene>
    <name evidence="1" type="ORF">SMRZ_LOCUS14681</name>
</gene>
<proteinExistence type="predicted"/>
<protein>
    <submittedName>
        <fullName evidence="1">Uncharacterized protein</fullName>
    </submittedName>
</protein>
<name>A0A183MF56_9TREM</name>